<organism evidence="2 3">
    <name type="scientific">Auxenochlorella protothecoides</name>
    <name type="common">Green microalga</name>
    <name type="synonym">Chlorella protothecoides</name>
    <dbReference type="NCBI Taxonomy" id="3075"/>
    <lineage>
        <taxon>Eukaryota</taxon>
        <taxon>Viridiplantae</taxon>
        <taxon>Chlorophyta</taxon>
        <taxon>core chlorophytes</taxon>
        <taxon>Trebouxiophyceae</taxon>
        <taxon>Chlorellales</taxon>
        <taxon>Chlorellaceae</taxon>
        <taxon>Auxenochlorella</taxon>
    </lineage>
</organism>
<dbReference type="EMBL" id="QOKY01000098">
    <property type="protein sequence ID" value="RMZ57750.1"/>
    <property type="molecule type" value="Genomic_DNA"/>
</dbReference>
<comment type="caution">
    <text evidence="2">The sequence shown here is derived from an EMBL/GenBank/DDBJ whole genome shotgun (WGS) entry which is preliminary data.</text>
</comment>
<gene>
    <name evidence="2" type="ORF">APUTEX25_001718</name>
</gene>
<evidence type="ECO:0000313" key="3">
    <source>
        <dbReference type="Proteomes" id="UP000279271"/>
    </source>
</evidence>
<name>A0A3M7L721_AUXPR</name>
<dbReference type="InterPro" id="IPR045478">
    <property type="entry name" value="Exportin-5_C"/>
</dbReference>
<sequence>MRELTQEHAALLAAVAQRDVSEGGAAAGATAGATPNPTTHSRSLLEWVLERDEATAFALISTAVRGMGWPDDSAFRFSLLCRSLVPLARASPALARYVGGEVLPAALSSLSSEALALHQVEILGLIRDVLLAELPGGGGEAAWRVMASLPGGGGGLAAWRADFAALGSEKAQRDAIKKLLVASLGQGSLAALADWRPPPPGA</sequence>
<accession>A0A3M7L721</accession>
<evidence type="ECO:0000313" key="2">
    <source>
        <dbReference type="EMBL" id="RMZ57750.1"/>
    </source>
</evidence>
<feature type="domain" description="Exportin-5 C-terminal" evidence="1">
    <location>
        <begin position="1"/>
        <end position="185"/>
    </location>
</feature>
<dbReference type="InterPro" id="IPR011989">
    <property type="entry name" value="ARM-like"/>
</dbReference>
<proteinExistence type="predicted"/>
<dbReference type="AlphaFoldDB" id="A0A3M7L721"/>
<protein>
    <recommendedName>
        <fullName evidence="1">Exportin-5 C-terminal domain-containing protein</fullName>
    </recommendedName>
</protein>
<dbReference type="Pfam" id="PF19273">
    <property type="entry name" value="Exportin-5"/>
    <property type="match status" value="1"/>
</dbReference>
<reference evidence="3" key="1">
    <citation type="journal article" date="2018" name="Algal Res.">
        <title>Characterization of plant carbon substrate utilization by Auxenochlorella protothecoides.</title>
        <authorList>
            <person name="Vogler B.W."/>
            <person name="Starkenburg S.R."/>
            <person name="Sudasinghe N."/>
            <person name="Schambach J.Y."/>
            <person name="Rollin J.A."/>
            <person name="Pattathil S."/>
            <person name="Barry A.N."/>
        </authorList>
    </citation>
    <scope>NUCLEOTIDE SEQUENCE [LARGE SCALE GENOMIC DNA]</scope>
    <source>
        <strain evidence="3">UTEX 25</strain>
    </source>
</reference>
<evidence type="ECO:0000259" key="1">
    <source>
        <dbReference type="Pfam" id="PF19273"/>
    </source>
</evidence>
<dbReference type="Gene3D" id="1.25.10.10">
    <property type="entry name" value="Leucine-rich Repeat Variant"/>
    <property type="match status" value="1"/>
</dbReference>
<dbReference type="Proteomes" id="UP000279271">
    <property type="component" value="Unassembled WGS sequence"/>
</dbReference>
<feature type="non-terminal residue" evidence="2">
    <location>
        <position position="202"/>
    </location>
</feature>